<dbReference type="Proteomes" id="UP000781932">
    <property type="component" value="Unassembled WGS sequence"/>
</dbReference>
<evidence type="ECO:0000256" key="7">
    <source>
        <dbReference type="HAMAP-Rule" id="MF_03145"/>
    </source>
</evidence>
<dbReference type="EMBL" id="JAATWM020000047">
    <property type="protein sequence ID" value="KAF9871169.1"/>
    <property type="molecule type" value="Genomic_DNA"/>
</dbReference>
<dbReference type="SUPFAM" id="SSF51556">
    <property type="entry name" value="Metallo-dependent hydrolases"/>
    <property type="match status" value="1"/>
</dbReference>
<feature type="site" description="Important for catalytic activity" evidence="7">
    <location>
        <position position="234"/>
    </location>
</feature>
<dbReference type="GO" id="GO:0005829">
    <property type="term" value="C:cytosol"/>
    <property type="evidence" value="ECO:0007669"/>
    <property type="project" value="TreeGrafter"/>
</dbReference>
<dbReference type="OrthoDB" id="272271at2759"/>
<dbReference type="PROSITE" id="PS00485">
    <property type="entry name" value="A_DEAMINASE"/>
    <property type="match status" value="1"/>
</dbReference>
<dbReference type="InterPro" id="IPR006650">
    <property type="entry name" value="A/AMP_deam_AS"/>
</dbReference>
<evidence type="ECO:0000256" key="1">
    <source>
        <dbReference type="ARBA" id="ARBA00022490"/>
    </source>
</evidence>
<dbReference type="GO" id="GO:0008270">
    <property type="term" value="F:zinc ion binding"/>
    <property type="evidence" value="ECO:0007669"/>
    <property type="project" value="UniProtKB-UniRule"/>
</dbReference>
<evidence type="ECO:0000259" key="8">
    <source>
        <dbReference type="Pfam" id="PF00962"/>
    </source>
</evidence>
<organism evidence="9 10">
    <name type="scientific">Colletotrichum karsti</name>
    <dbReference type="NCBI Taxonomy" id="1095194"/>
    <lineage>
        <taxon>Eukaryota</taxon>
        <taxon>Fungi</taxon>
        <taxon>Dikarya</taxon>
        <taxon>Ascomycota</taxon>
        <taxon>Pezizomycotina</taxon>
        <taxon>Sordariomycetes</taxon>
        <taxon>Hypocreomycetidae</taxon>
        <taxon>Glomerellales</taxon>
        <taxon>Glomerellaceae</taxon>
        <taxon>Colletotrichum</taxon>
        <taxon>Colletotrichum boninense species complex</taxon>
    </lineage>
</organism>
<evidence type="ECO:0000256" key="5">
    <source>
        <dbReference type="ARBA" id="ARBA00023080"/>
    </source>
</evidence>
<dbReference type="EC" id="3.5.4.2" evidence="7"/>
<keyword evidence="2 7" id="KW-0479">Metal-binding</keyword>
<feature type="binding site" evidence="7">
    <location>
        <position position="291"/>
    </location>
    <ligand>
        <name>Zn(2+)</name>
        <dbReference type="ChEBI" id="CHEBI:29105"/>
        <note>catalytic</note>
    </ligand>
</feature>
<feature type="binding site" evidence="7">
    <location>
        <position position="21"/>
    </location>
    <ligand>
        <name>Zn(2+)</name>
        <dbReference type="ChEBI" id="CHEBI:29105"/>
        <note>catalytic</note>
    </ligand>
</feature>
<feature type="binding site" evidence="7">
    <location>
        <position position="292"/>
    </location>
    <ligand>
        <name>substrate</name>
    </ligand>
</feature>
<keyword evidence="3 7" id="KW-0378">Hydrolase</keyword>
<dbReference type="InterPro" id="IPR006330">
    <property type="entry name" value="Ado/ade_deaminase"/>
</dbReference>
<evidence type="ECO:0000313" key="10">
    <source>
        <dbReference type="Proteomes" id="UP000781932"/>
    </source>
</evidence>
<keyword evidence="10" id="KW-1185">Reference proteome</keyword>
<dbReference type="GO" id="GO:0043103">
    <property type="term" value="P:hypoxanthine salvage"/>
    <property type="evidence" value="ECO:0007669"/>
    <property type="project" value="UniProtKB-UniRule"/>
</dbReference>
<dbReference type="GO" id="GO:0006146">
    <property type="term" value="P:adenine catabolic process"/>
    <property type="evidence" value="ECO:0007669"/>
    <property type="project" value="UniProtKB-UniRule"/>
</dbReference>
<dbReference type="HAMAP" id="MF_01962">
    <property type="entry name" value="Adenine_deaminase"/>
    <property type="match status" value="1"/>
</dbReference>
<name>A0A9P6LD92_9PEZI</name>
<dbReference type="GO" id="GO:0005634">
    <property type="term" value="C:nucleus"/>
    <property type="evidence" value="ECO:0007669"/>
    <property type="project" value="UniProtKB-SubCell"/>
</dbReference>
<keyword evidence="5 7" id="KW-0546">Nucleotide metabolism</keyword>
<comment type="function">
    <text evidence="7">Catalyzes the hydrolytic deamination of adenine to hypoxanthine. Plays an important role in the purine salvage pathway and in nitrogen catabolism.</text>
</comment>
<evidence type="ECO:0000256" key="2">
    <source>
        <dbReference type="ARBA" id="ARBA00022723"/>
    </source>
</evidence>
<comment type="similarity">
    <text evidence="7">Belongs to the metallo-dependent hydrolases superfamily. Adenosine and AMP deaminases family. Adenine deaminase type 2 subfamily.</text>
</comment>
<comment type="cofactor">
    <cofactor evidence="7">
        <name>Zn(2+)</name>
        <dbReference type="ChEBI" id="CHEBI:29105"/>
    </cofactor>
    <text evidence="7">Binds 1 zinc ion per subunit.</text>
</comment>
<feature type="binding site" evidence="7">
    <location>
        <position position="19"/>
    </location>
    <ligand>
        <name>Zn(2+)</name>
        <dbReference type="ChEBI" id="CHEBI:29105"/>
        <note>catalytic</note>
    </ligand>
</feature>
<comment type="catalytic activity">
    <reaction evidence="7">
        <text>adenine + H2O + H(+) = hypoxanthine + NH4(+)</text>
        <dbReference type="Rhea" id="RHEA:23688"/>
        <dbReference type="ChEBI" id="CHEBI:15377"/>
        <dbReference type="ChEBI" id="CHEBI:15378"/>
        <dbReference type="ChEBI" id="CHEBI:16708"/>
        <dbReference type="ChEBI" id="CHEBI:17368"/>
        <dbReference type="ChEBI" id="CHEBI:28938"/>
        <dbReference type="EC" id="3.5.4.2"/>
    </reaction>
</comment>
<reference evidence="9" key="1">
    <citation type="submission" date="2020-03" db="EMBL/GenBank/DDBJ databases">
        <authorList>
            <person name="He L."/>
        </authorList>
    </citation>
    <scope>NUCLEOTIDE SEQUENCE</scope>
    <source>
        <strain evidence="9">CkLH20</strain>
    </source>
</reference>
<keyword evidence="6 7" id="KW-0539">Nucleus</keyword>
<keyword evidence="4 7" id="KW-0862">Zinc</keyword>
<feature type="domain" description="Adenosine deaminase" evidence="8">
    <location>
        <begin position="14"/>
        <end position="344"/>
    </location>
</feature>
<dbReference type="GO" id="GO:0009168">
    <property type="term" value="P:purine ribonucleoside monophosphate biosynthetic process"/>
    <property type="evidence" value="ECO:0007669"/>
    <property type="project" value="InterPro"/>
</dbReference>
<dbReference type="GO" id="GO:0000034">
    <property type="term" value="F:adenine deaminase activity"/>
    <property type="evidence" value="ECO:0007669"/>
    <property type="project" value="UniProtKB-UniRule"/>
</dbReference>
<reference evidence="9" key="2">
    <citation type="submission" date="2020-11" db="EMBL/GenBank/DDBJ databases">
        <title>Whole genome sequencing of Colletotrichum sp.</title>
        <authorList>
            <person name="Li H."/>
        </authorList>
    </citation>
    <scope>NUCLEOTIDE SEQUENCE</scope>
    <source>
        <strain evidence="9">CkLH20</strain>
    </source>
</reference>
<evidence type="ECO:0000313" key="9">
    <source>
        <dbReference type="EMBL" id="KAF9871169.1"/>
    </source>
</evidence>
<evidence type="ECO:0000256" key="4">
    <source>
        <dbReference type="ARBA" id="ARBA00022833"/>
    </source>
</evidence>
<comment type="subcellular location">
    <subcellularLocation>
        <location evidence="7">Cytoplasm</location>
    </subcellularLocation>
    <subcellularLocation>
        <location evidence="7">Nucleus</location>
    </subcellularLocation>
</comment>
<evidence type="ECO:0000256" key="6">
    <source>
        <dbReference type="ARBA" id="ARBA00023242"/>
    </source>
</evidence>
<dbReference type="PANTHER" id="PTHR43114:SF6">
    <property type="entry name" value="ADENINE DEAMINASE"/>
    <property type="match status" value="1"/>
</dbReference>
<dbReference type="InterPro" id="IPR032466">
    <property type="entry name" value="Metal_Hydrolase"/>
</dbReference>
<feature type="active site" description="Proton donor" evidence="7">
    <location>
        <position position="213"/>
    </location>
</feature>
<evidence type="ECO:0000256" key="3">
    <source>
        <dbReference type="ARBA" id="ARBA00022801"/>
    </source>
</evidence>
<dbReference type="Pfam" id="PF00962">
    <property type="entry name" value="A_deaminase"/>
    <property type="match status" value="1"/>
</dbReference>
<dbReference type="Gene3D" id="3.20.20.140">
    <property type="entry name" value="Metal-dependent hydrolases"/>
    <property type="match status" value="1"/>
</dbReference>
<dbReference type="AlphaFoldDB" id="A0A9P6LD92"/>
<sequence length="355" mass="39543">MSKDKLHDFLVDLPKCEHHIHIEGSLGPELLFHLAAQNNISLPSDKDPAFASVDALYERYRNFTSLDDFLHYYFIGFSVLLTVTDFEELGYAYLAKAHSQNVRHAEVFFDPQAHTSRGVAYDTVVEGLRRARRRAEADFGMTVEYIVCFLKHCPVEDGLRMFLEAKEKGHFADGTIAGVGASSSEAPYPPKMFKPIYDAVREAGVRRTAHAGEEGPAAFVVSALDDLDVQRIDHGRRSTEDEALMTRLAETKTLLSLCPISNVVLRGVGEIKDLPIRAFLDKGVRFSINSDDPAYFGGYILENYLAVQEAFGLTIAEWEGIAIGSVEGSWCSEERKEVLKKEIDGVVAKYKALEA</sequence>
<keyword evidence="1 7" id="KW-0963">Cytoplasm</keyword>
<gene>
    <name evidence="7" type="primary">AAH1</name>
    <name evidence="9" type="ORF">CkaCkLH20_11338</name>
</gene>
<comment type="caution">
    <text evidence="9">The sequence shown here is derived from an EMBL/GenBank/DDBJ whole genome shotgun (WGS) entry which is preliminary data.</text>
</comment>
<dbReference type="CDD" id="cd01320">
    <property type="entry name" value="ADA"/>
    <property type="match status" value="1"/>
</dbReference>
<proteinExistence type="inferred from homology"/>
<dbReference type="InterPro" id="IPR001365">
    <property type="entry name" value="A_deaminase_dom"/>
</dbReference>
<dbReference type="GO" id="GO:0009117">
    <property type="term" value="P:nucleotide metabolic process"/>
    <property type="evidence" value="ECO:0007669"/>
    <property type="project" value="UniProtKB-KW"/>
</dbReference>
<feature type="binding site" evidence="7">
    <location>
        <position position="210"/>
    </location>
    <ligand>
        <name>Zn(2+)</name>
        <dbReference type="ChEBI" id="CHEBI:29105"/>
        <note>catalytic</note>
    </ligand>
</feature>
<accession>A0A9P6LD92</accession>
<dbReference type="FunFam" id="3.20.20.140:FF:000039">
    <property type="entry name" value="Adenine deaminase"/>
    <property type="match status" value="1"/>
</dbReference>
<protein>
    <recommendedName>
        <fullName evidence="7">Adenine deaminase</fullName>
        <shortName evidence="7">ADE</shortName>
        <ecNumber evidence="7">3.5.4.2</ecNumber>
    </recommendedName>
    <alternativeName>
        <fullName evidence="7">Adenine aminohydrolase</fullName>
        <shortName evidence="7">AAH</shortName>
    </alternativeName>
</protein>
<dbReference type="PANTHER" id="PTHR43114">
    <property type="entry name" value="ADENINE DEAMINASE"/>
    <property type="match status" value="1"/>
</dbReference>
<dbReference type="NCBIfam" id="TIGR01430">
    <property type="entry name" value="aden_deam"/>
    <property type="match status" value="1"/>
</dbReference>
<dbReference type="InterPro" id="IPR028892">
    <property type="entry name" value="ADE"/>
</dbReference>